<dbReference type="GeneID" id="7198429"/>
<dbReference type="HOGENOM" id="CLU_884179_0_0_1"/>
<dbReference type="Pfam" id="PF20710">
    <property type="entry name" value="DUF6824"/>
    <property type="match status" value="1"/>
</dbReference>
<dbReference type="Proteomes" id="UP000000759">
    <property type="component" value="Chromosome 24"/>
</dbReference>
<dbReference type="InterPro" id="IPR049227">
    <property type="entry name" value="DUF6824"/>
</dbReference>
<organism evidence="3 4">
    <name type="scientific">Phaeodactylum tricornutum (strain CCAP 1055/1)</name>
    <dbReference type="NCBI Taxonomy" id="556484"/>
    <lineage>
        <taxon>Eukaryota</taxon>
        <taxon>Sar</taxon>
        <taxon>Stramenopiles</taxon>
        <taxon>Ochrophyta</taxon>
        <taxon>Bacillariophyta</taxon>
        <taxon>Bacillariophyceae</taxon>
        <taxon>Bacillariophycidae</taxon>
        <taxon>Naviculales</taxon>
        <taxon>Phaeodactylaceae</taxon>
        <taxon>Phaeodactylum</taxon>
    </lineage>
</organism>
<feature type="compositionally biased region" description="Basic residues" evidence="1">
    <location>
        <begin position="147"/>
        <end position="158"/>
    </location>
</feature>
<dbReference type="InParanoid" id="B7GBQ4"/>
<dbReference type="RefSeq" id="XP_002184486.1">
    <property type="nucleotide sequence ID" value="XM_002184450.1"/>
</dbReference>
<accession>B7GBQ4</accession>
<name>B7GBQ4_PHATC</name>
<sequence>MLMIHMDRLTHQQHHHHPVDARHWETDSNTDDARSIKSASISGMLPLASDFKPGPYDVICARGKAAKNHVGNIQYRLNVERTLEQYSAASTKLEKSQIVSGIVDSIRESSRYGGFVKEEDGRWFEVGDHIAREKVGQSFRDMLHTKYRSSTRAKKKRRKEEQSKMGDDVDTFMLSHANVASKMKELSQTAQQRETDQSMEEMFNKANDQLLQVLKRESQHQQLNEAEHTPDGQTSPNLDPIPFAAVARRTQIHRPPEQAPYSYGRFGELAFLDDSLSESRPQVAESSLSHPHIDSAFSEFQAPQDFNRKRTR</sequence>
<keyword evidence="4" id="KW-1185">Reference proteome</keyword>
<dbReference type="EMBL" id="CM000626">
    <property type="protein sequence ID" value="EEC43885.1"/>
    <property type="molecule type" value="Genomic_DNA"/>
</dbReference>
<feature type="compositionally biased region" description="Basic and acidic residues" evidence="1">
    <location>
        <begin position="218"/>
        <end position="230"/>
    </location>
</feature>
<protein>
    <recommendedName>
        <fullName evidence="2">DUF6824 domain-containing protein</fullName>
    </recommendedName>
</protein>
<feature type="region of interest" description="Disordered" evidence="1">
    <location>
        <begin position="147"/>
        <end position="169"/>
    </location>
</feature>
<proteinExistence type="predicted"/>
<feature type="compositionally biased region" description="Polar residues" evidence="1">
    <location>
        <begin position="278"/>
        <end position="289"/>
    </location>
</feature>
<evidence type="ECO:0000259" key="2">
    <source>
        <dbReference type="Pfam" id="PF20710"/>
    </source>
</evidence>
<gene>
    <name evidence="3" type="ORF">PHATRDRAFT_49735</name>
</gene>
<feature type="region of interest" description="Disordered" evidence="1">
    <location>
        <begin position="218"/>
        <end position="240"/>
    </location>
</feature>
<dbReference type="KEGG" id="pti:PHATRDRAFT_49735"/>
<reference evidence="3 4" key="1">
    <citation type="journal article" date="2008" name="Nature">
        <title>The Phaeodactylum genome reveals the evolutionary history of diatom genomes.</title>
        <authorList>
            <person name="Bowler C."/>
            <person name="Allen A.E."/>
            <person name="Badger J.H."/>
            <person name="Grimwood J."/>
            <person name="Jabbari K."/>
            <person name="Kuo A."/>
            <person name="Maheswari U."/>
            <person name="Martens C."/>
            <person name="Maumus F."/>
            <person name="Otillar R.P."/>
            <person name="Rayko E."/>
            <person name="Salamov A."/>
            <person name="Vandepoele K."/>
            <person name="Beszteri B."/>
            <person name="Gruber A."/>
            <person name="Heijde M."/>
            <person name="Katinka M."/>
            <person name="Mock T."/>
            <person name="Valentin K."/>
            <person name="Verret F."/>
            <person name="Berges J.A."/>
            <person name="Brownlee C."/>
            <person name="Cadoret J.P."/>
            <person name="Chiovitti A."/>
            <person name="Choi C.J."/>
            <person name="Coesel S."/>
            <person name="De Martino A."/>
            <person name="Detter J.C."/>
            <person name="Durkin C."/>
            <person name="Falciatore A."/>
            <person name="Fournet J."/>
            <person name="Haruta M."/>
            <person name="Huysman M.J."/>
            <person name="Jenkins B.D."/>
            <person name="Jiroutova K."/>
            <person name="Jorgensen R.E."/>
            <person name="Joubert Y."/>
            <person name="Kaplan A."/>
            <person name="Kroger N."/>
            <person name="Kroth P.G."/>
            <person name="La Roche J."/>
            <person name="Lindquist E."/>
            <person name="Lommer M."/>
            <person name="Martin-Jezequel V."/>
            <person name="Lopez P.J."/>
            <person name="Lucas S."/>
            <person name="Mangogna M."/>
            <person name="McGinnis K."/>
            <person name="Medlin L.K."/>
            <person name="Montsant A."/>
            <person name="Oudot-Le Secq M.P."/>
            <person name="Napoli C."/>
            <person name="Obornik M."/>
            <person name="Parker M.S."/>
            <person name="Petit J.L."/>
            <person name="Porcel B.M."/>
            <person name="Poulsen N."/>
            <person name="Robison M."/>
            <person name="Rychlewski L."/>
            <person name="Rynearson T.A."/>
            <person name="Schmutz J."/>
            <person name="Shapiro H."/>
            <person name="Siaut M."/>
            <person name="Stanley M."/>
            <person name="Sussman M.R."/>
            <person name="Taylor A.R."/>
            <person name="Vardi A."/>
            <person name="von Dassow P."/>
            <person name="Vyverman W."/>
            <person name="Willis A."/>
            <person name="Wyrwicz L.S."/>
            <person name="Rokhsar D.S."/>
            <person name="Weissenbach J."/>
            <person name="Armbrust E.V."/>
            <person name="Green B.R."/>
            <person name="Van de Peer Y."/>
            <person name="Grigoriev I.V."/>
        </authorList>
    </citation>
    <scope>NUCLEOTIDE SEQUENCE [LARGE SCALE GENOMIC DNA]</scope>
    <source>
        <strain evidence="3 4">CCAP 1055/1</strain>
    </source>
</reference>
<evidence type="ECO:0000256" key="1">
    <source>
        <dbReference type="SAM" id="MobiDB-lite"/>
    </source>
</evidence>
<evidence type="ECO:0000313" key="3">
    <source>
        <dbReference type="EMBL" id="EEC43885.1"/>
    </source>
</evidence>
<feature type="domain" description="DUF6824" evidence="2">
    <location>
        <begin position="57"/>
        <end position="141"/>
    </location>
</feature>
<dbReference type="PaxDb" id="2850-Phatr49735"/>
<reference evidence="4" key="2">
    <citation type="submission" date="2008-08" db="EMBL/GenBank/DDBJ databases">
        <authorList>
            <consortium name="Diatom Consortium"/>
            <person name="Grigoriev I."/>
            <person name="Grimwood J."/>
            <person name="Kuo A."/>
            <person name="Otillar R.P."/>
            <person name="Salamov A."/>
            <person name="Detter J.C."/>
            <person name="Lindquist E."/>
            <person name="Shapiro H."/>
            <person name="Lucas S."/>
            <person name="Glavina del Rio T."/>
            <person name="Pitluck S."/>
            <person name="Rokhsar D."/>
            <person name="Bowler C."/>
        </authorList>
    </citation>
    <scope>GENOME REANNOTATION</scope>
    <source>
        <strain evidence="4">CCAP 1055/1</strain>
    </source>
</reference>
<evidence type="ECO:0000313" key="4">
    <source>
        <dbReference type="Proteomes" id="UP000000759"/>
    </source>
</evidence>
<dbReference type="OrthoDB" id="48019at2759"/>
<feature type="region of interest" description="Disordered" evidence="1">
    <location>
        <begin position="276"/>
        <end position="312"/>
    </location>
</feature>
<dbReference type="AlphaFoldDB" id="B7GBQ4"/>